<evidence type="ECO:0000256" key="6">
    <source>
        <dbReference type="HAMAP-Rule" id="MF_01892"/>
    </source>
</evidence>
<comment type="similarity">
    <text evidence="6">Belongs to the TiaS family.</text>
</comment>
<comment type="subcellular location">
    <subcellularLocation>
        <location evidence="6">Cytoplasm</location>
    </subcellularLocation>
</comment>
<evidence type="ECO:0000259" key="9">
    <source>
        <dbReference type="Pfam" id="PF23783"/>
    </source>
</evidence>
<accession>A0A7J9RQV3</accession>
<protein>
    <recommendedName>
        <fullName evidence="6">tRNA(Ile2) 2-agmatinylcytidine synthetase TiaS</fullName>
        <shortName evidence="6">tRNA(Ile2)-agm2C synthetase</shortName>
        <ecNumber evidence="6">6.3.4.22</ecNumber>
    </recommendedName>
    <alternativeName>
        <fullName evidence="6">tRNA(Ile2) agmatidine synthetase</fullName>
    </alternativeName>
</protein>
<evidence type="ECO:0000259" key="8">
    <source>
        <dbReference type="Pfam" id="PF22641"/>
    </source>
</evidence>
<dbReference type="RefSeq" id="WP_221267051.1">
    <property type="nucleotide sequence ID" value="NZ_CP045484.1"/>
</dbReference>
<evidence type="ECO:0000256" key="2">
    <source>
        <dbReference type="ARBA" id="ARBA00022598"/>
    </source>
</evidence>
<dbReference type="Gene3D" id="3.90.600.20">
    <property type="match status" value="1"/>
</dbReference>
<feature type="domain" description="TiaS C-terminal zinc ribbon" evidence="9">
    <location>
        <begin position="323"/>
        <end position="364"/>
    </location>
</feature>
<proteinExistence type="inferred from homology"/>
<evidence type="ECO:0000256" key="1">
    <source>
        <dbReference type="ARBA" id="ARBA00022490"/>
    </source>
</evidence>
<dbReference type="GO" id="GO:0002101">
    <property type="term" value="P:tRNA wobble cytosine modification"/>
    <property type="evidence" value="ECO:0007669"/>
    <property type="project" value="UniProtKB-UniRule"/>
</dbReference>
<dbReference type="Pfam" id="PF23783">
    <property type="entry name" value="Zn_ribbon_TiaS"/>
    <property type="match status" value="1"/>
</dbReference>
<dbReference type="GeneID" id="42799805"/>
<dbReference type="EMBL" id="JACHFY010000003">
    <property type="protein sequence ID" value="MBB5253145.1"/>
    <property type="molecule type" value="Genomic_DNA"/>
</dbReference>
<name>A0A7J9RQV3_SULOH</name>
<dbReference type="EC" id="6.3.4.22" evidence="6"/>
<dbReference type="Proteomes" id="UP000582213">
    <property type="component" value="Unassembled WGS sequence"/>
</dbReference>
<dbReference type="InterPro" id="IPR053870">
    <property type="entry name" value="TiaS-like_TCKD"/>
</dbReference>
<dbReference type="InterPro" id="IPR055394">
    <property type="entry name" value="Zn_ribbon_TiaS"/>
</dbReference>
<dbReference type="PANTHER" id="PTHR40705">
    <property type="entry name" value="TRNA(ILE2) 2-AGMATINYLCYTIDINE SYNTHETASE TIAS"/>
    <property type="match status" value="1"/>
</dbReference>
<gene>
    <name evidence="6" type="primary">tiaS</name>
    <name evidence="10" type="ORF">HNQ62_000887</name>
</gene>
<evidence type="ECO:0000256" key="3">
    <source>
        <dbReference type="ARBA" id="ARBA00022694"/>
    </source>
</evidence>
<dbReference type="PANTHER" id="PTHR40705:SF1">
    <property type="entry name" value="TRNA(ILE2) 2-AGMATINYLCYTIDINE SYNTHETASE TIAS"/>
    <property type="match status" value="1"/>
</dbReference>
<keyword evidence="2 6" id="KW-0436">Ligase</keyword>
<dbReference type="InterPro" id="IPR024913">
    <property type="entry name" value="tRNA_Ile2__agm2C_synt"/>
</dbReference>
<dbReference type="Pfam" id="PF08489">
    <property type="entry name" value="TiaS_FLD"/>
    <property type="match status" value="1"/>
</dbReference>
<dbReference type="GO" id="GO:0005737">
    <property type="term" value="C:cytoplasm"/>
    <property type="evidence" value="ECO:0007669"/>
    <property type="project" value="UniProtKB-SubCell"/>
</dbReference>
<evidence type="ECO:0000313" key="11">
    <source>
        <dbReference type="Proteomes" id="UP000582213"/>
    </source>
</evidence>
<reference evidence="10 11" key="1">
    <citation type="submission" date="2020-08" db="EMBL/GenBank/DDBJ databases">
        <title>Genomic Encyclopedia of Type Strains, Phase IV (KMG-IV): sequencing the most valuable type-strain genomes for metagenomic binning, comparative biology and taxonomic classification.</title>
        <authorList>
            <person name="Goeker M."/>
        </authorList>
    </citation>
    <scope>NUCLEOTIDE SEQUENCE [LARGE SCALE GENOMIC DNA]</scope>
    <source>
        <strain evidence="10 11">DSM 12421</strain>
    </source>
</reference>
<evidence type="ECO:0000256" key="4">
    <source>
        <dbReference type="ARBA" id="ARBA00022741"/>
    </source>
</evidence>
<comment type="function">
    <text evidence="6">ATP-dependent agmatine transferase that catalyzes the formation of 2-agmatinylcytidine (agm2C) at the wobble position (C34) of tRNA(Ile2), converting the codon specificity from AUG to AUA.</text>
</comment>
<sequence>MLIKELIKEKIKLLDFPYLVRLNPNIPWKTRGNASIKIIIYSERDIDEIADIVWNKSIEYTEKISKSAKYNRKPGLAISNKDIFDRWFYEKAVKDVIPLNLAIEYAKKQDVIIKGDRGIIGSIAAISYKPKAFTYELITYRPENEWNKNKREININSVIEFENKYFPYIFENIDYIKKYLLISPHGNDPILYGIRGIDVNILLKGLNEIITNDKINMAMIFKTNQATDEHINSFSNYFYQTTEIEGEVSKIEIIRGGDVIINVNGSTIIVYKETGELNNASKLLKAGDTVRVIGAVKPSIKYGKIIEAEKIEVIKLNNKIFKNPKCPKCNGSTESLGKGKGFRCKKCGFRFIGEKELKEIPRELTLGIYQSRYYRHLSRPIYLNLAEEEYLDTTTINNIINYLVNFEK</sequence>
<dbReference type="Pfam" id="PF22641">
    <property type="entry name" value="TiaS_TCKD"/>
    <property type="match status" value="1"/>
</dbReference>
<dbReference type="GO" id="GO:0005524">
    <property type="term" value="F:ATP binding"/>
    <property type="evidence" value="ECO:0007669"/>
    <property type="project" value="UniProtKB-KW"/>
</dbReference>
<feature type="domain" description="TiaS FLD" evidence="7">
    <location>
        <begin position="116"/>
        <end position="230"/>
    </location>
</feature>
<dbReference type="AlphaFoldDB" id="A0A7J9RQV3"/>
<dbReference type="InterPro" id="IPR013696">
    <property type="entry name" value="TiaS_FLD"/>
</dbReference>
<evidence type="ECO:0000256" key="5">
    <source>
        <dbReference type="ARBA" id="ARBA00022840"/>
    </source>
</evidence>
<keyword evidence="1 6" id="KW-0963">Cytoplasm</keyword>
<feature type="domain" description="TiaS-like TCKD" evidence="8">
    <location>
        <begin position="2"/>
        <end position="111"/>
    </location>
</feature>
<keyword evidence="4 6" id="KW-0547">Nucleotide-binding</keyword>
<dbReference type="Gene3D" id="2.40.50.1010">
    <property type="match status" value="1"/>
</dbReference>
<comment type="caution">
    <text evidence="10">The sequence shown here is derived from an EMBL/GenBank/DDBJ whole genome shotgun (WGS) entry which is preliminary data.</text>
</comment>
<evidence type="ECO:0000259" key="7">
    <source>
        <dbReference type="Pfam" id="PF08489"/>
    </source>
</evidence>
<comment type="catalytic activity">
    <reaction evidence="6">
        <text>cytidine(34) in tRNA(Ile2) + agmatine + ATP + H2O = 2-agmatinylcytidine(34) in tRNA(Ile2) + AMP + 2 phosphate + 2 H(+)</text>
        <dbReference type="Rhea" id="RHEA:43608"/>
        <dbReference type="Rhea" id="RHEA-COMP:10625"/>
        <dbReference type="Rhea" id="RHEA-COMP:10626"/>
        <dbReference type="ChEBI" id="CHEBI:15377"/>
        <dbReference type="ChEBI" id="CHEBI:15378"/>
        <dbReference type="ChEBI" id="CHEBI:30616"/>
        <dbReference type="ChEBI" id="CHEBI:43474"/>
        <dbReference type="ChEBI" id="CHEBI:58145"/>
        <dbReference type="ChEBI" id="CHEBI:82748"/>
        <dbReference type="ChEBI" id="CHEBI:83545"/>
        <dbReference type="ChEBI" id="CHEBI:456215"/>
        <dbReference type="EC" id="6.3.4.22"/>
    </reaction>
</comment>
<organism evidence="10 11">
    <name type="scientific">Sulfurisphaera ohwakuensis</name>
    <dbReference type="NCBI Taxonomy" id="69656"/>
    <lineage>
        <taxon>Archaea</taxon>
        <taxon>Thermoproteota</taxon>
        <taxon>Thermoprotei</taxon>
        <taxon>Sulfolobales</taxon>
        <taxon>Sulfolobaceae</taxon>
        <taxon>Sulfurisphaera</taxon>
    </lineage>
</organism>
<evidence type="ECO:0000313" key="10">
    <source>
        <dbReference type="EMBL" id="MBB5253145.1"/>
    </source>
</evidence>
<keyword evidence="5 6" id="KW-0067">ATP-binding</keyword>
<keyword evidence="3 6" id="KW-0819">tRNA processing</keyword>
<dbReference type="HAMAP" id="MF_01892">
    <property type="entry name" value="tRNA_Ile2_agm2C_synt"/>
    <property type="match status" value="1"/>
</dbReference>
<dbReference type="GO" id="GO:0016879">
    <property type="term" value="F:ligase activity, forming carbon-nitrogen bonds"/>
    <property type="evidence" value="ECO:0007669"/>
    <property type="project" value="UniProtKB-UniRule"/>
</dbReference>
<dbReference type="Gene3D" id="3.30.70.2200">
    <property type="match status" value="1"/>
</dbReference>